<evidence type="ECO:0000256" key="2">
    <source>
        <dbReference type="ARBA" id="ARBA00022553"/>
    </source>
</evidence>
<dbReference type="InterPro" id="IPR000719">
    <property type="entry name" value="Prot_kinase_dom"/>
</dbReference>
<keyword evidence="6 8" id="KW-0067">ATP-binding</keyword>
<dbReference type="InterPro" id="IPR019734">
    <property type="entry name" value="TPR_rpt"/>
</dbReference>
<dbReference type="EMBL" id="CP133568">
    <property type="protein sequence ID" value="WMT01302.1"/>
    <property type="molecule type" value="Genomic_DNA"/>
</dbReference>
<evidence type="ECO:0000256" key="1">
    <source>
        <dbReference type="ARBA" id="ARBA00022527"/>
    </source>
</evidence>
<evidence type="ECO:0000259" key="10">
    <source>
        <dbReference type="PROSITE" id="PS50011"/>
    </source>
</evidence>
<keyword evidence="1" id="KW-0723">Serine/threonine-protein kinase</keyword>
<feature type="region of interest" description="Disordered" evidence="9">
    <location>
        <begin position="1112"/>
        <end position="1142"/>
    </location>
</feature>
<evidence type="ECO:0000256" key="9">
    <source>
        <dbReference type="SAM" id="MobiDB-lite"/>
    </source>
</evidence>
<protein>
    <submittedName>
        <fullName evidence="11">Serine/threonine-protein kinase</fullName>
        <ecNumber evidence="11">2.7.11.1</ecNumber>
    </submittedName>
</protein>
<dbReference type="InterPro" id="IPR011990">
    <property type="entry name" value="TPR-like_helical_dom_sf"/>
</dbReference>
<dbReference type="PROSITE" id="PS00108">
    <property type="entry name" value="PROTEIN_KINASE_ST"/>
    <property type="match status" value="1"/>
</dbReference>
<evidence type="ECO:0000256" key="8">
    <source>
        <dbReference type="PROSITE-ProRule" id="PRU10141"/>
    </source>
</evidence>
<organism evidence="11 12">
    <name type="scientific">Lysobacter yananisis</name>
    <dbReference type="NCBI Taxonomy" id="1003114"/>
    <lineage>
        <taxon>Bacteria</taxon>
        <taxon>Pseudomonadati</taxon>
        <taxon>Pseudomonadota</taxon>
        <taxon>Gammaproteobacteria</taxon>
        <taxon>Lysobacterales</taxon>
        <taxon>Lysobacteraceae</taxon>
        <taxon>Lysobacter</taxon>
    </lineage>
</organism>
<evidence type="ECO:0000256" key="5">
    <source>
        <dbReference type="ARBA" id="ARBA00022777"/>
    </source>
</evidence>
<reference evidence="11 12" key="1">
    <citation type="submission" date="2023-08" db="EMBL/GenBank/DDBJ databases">
        <title>The whole genome sequence of Lysobacter yananisis.</title>
        <authorList>
            <person name="Sun H."/>
        </authorList>
    </citation>
    <scope>NUCLEOTIDE SEQUENCE [LARGE SCALE GENOMIC DNA]</scope>
    <source>
        <strain evidence="11 12">SNNU513</strain>
    </source>
</reference>
<dbReference type="SUPFAM" id="SSF48452">
    <property type="entry name" value="TPR-like"/>
    <property type="match status" value="2"/>
</dbReference>
<keyword evidence="2" id="KW-0597">Phosphoprotein</keyword>
<evidence type="ECO:0000313" key="12">
    <source>
        <dbReference type="Proteomes" id="UP001229313"/>
    </source>
</evidence>
<dbReference type="RefSeq" id="WP_309150786.1">
    <property type="nucleotide sequence ID" value="NZ_CP133568.1"/>
</dbReference>
<dbReference type="Gene3D" id="1.10.510.10">
    <property type="entry name" value="Transferase(Phosphotransferase) domain 1"/>
    <property type="match status" value="1"/>
</dbReference>
<dbReference type="InterPro" id="IPR017441">
    <property type="entry name" value="Protein_kinase_ATP_BS"/>
</dbReference>
<dbReference type="InterPro" id="IPR008271">
    <property type="entry name" value="Ser/Thr_kinase_AS"/>
</dbReference>
<evidence type="ECO:0000256" key="7">
    <source>
        <dbReference type="PROSITE-ProRule" id="PRU00339"/>
    </source>
</evidence>
<name>A0ABY9P615_9GAMM</name>
<sequence>MSDTTATGLHAGRGLAPGSLLAGRFRIEAMLGLGGMGEVYRALDTTLGIQVALKLLRPELAARSDAFERFRQELLTARQVSSPRVVRIHDLFRHEGQWLIGMDWIDGEALDRRLDRDGALPVDDAARIARQIAEGLAAAHARGVIHRDLKPANVLLDRNGDALIADFGVARSLAGSGLTQTGAIVGTPDYLSPEQARGEGADARSDLYALGLILHEMLSAQMPFAGGTASEVLAQRMLRTPPPVSRLRADAPAWLVRLTDRLLRPQPAHRLPDAEAVIAAIDRRHVPRDWRPRRRAWIGVGVAATLAAAAAGAWWLRLAPVAVSAQATTPAAAPLQRLLVAPLQAAGDDTERRYQRALAAALRQALAARGVAMVDDERSQQALRQLDPSGAAPPAAQQAARLARAERTLGFALAREGAQWRLRARLQAGAGAAREFAAQGATPTQALDALLDAAPLRDALAVAPASAATSAAPSHRTSAASAPEPPAALESYGAGLIARDDGDLAAAAAPLARATAAAPGFAAGWLALGEARNAAGDADGAYAAFESGERAASATAAENAVADGAVKDAAANDATADGAAFRRRFAAERAILDGDAAAAAAYWRERAQAAGDDTYAQLALARALGAGGDAPAAIAQLRALATRDPDDPRAWFELGKFSILHGQAQPAVDDYLVRALVQYKRGGNRYGEAETQNALGIGYARLGQNDHALAQYRSAVELRRAVGNRRGLATSLRNLGNVLALTGRFDEAARSLGDARGLYAALDDRHGLAAVENELGLLAEERGDYPAALAAFRRALAAWQQAGDAAGTAQALNDIGFAHYQLGAYDDAQAYLVQSREAYAKLGDETGRVRTAQNLGLLAAARGQWPQARELLQSSLDAALAAQMMEEAAVARRNLGELELMQGRIGPALAQLDAAQALFAQREDARGQADVGLLRAQALAAAHAAAQARATLDALAPQLAQASSEQRGIAGLLRAQLDRAGGDRNGERAALAQARHEAGRSGVRLLQLQVALQAAEADGRFEPALQRAIDALGHAGLRLQAAGARMRLALAAGDADAALRAYRDAQPLLRRGDRLDAAALHALAAQAQRARSLDPAASDARALAERQRLREQLPPALRAGYDPARAQAGNATETGARREPVR</sequence>
<keyword evidence="12" id="KW-1185">Reference proteome</keyword>
<dbReference type="Gene3D" id="1.25.40.10">
    <property type="entry name" value="Tetratricopeptide repeat domain"/>
    <property type="match status" value="2"/>
</dbReference>
<feature type="repeat" description="TPR" evidence="7">
    <location>
        <begin position="689"/>
        <end position="722"/>
    </location>
</feature>
<evidence type="ECO:0000256" key="6">
    <source>
        <dbReference type="ARBA" id="ARBA00022840"/>
    </source>
</evidence>
<dbReference type="GO" id="GO:0004674">
    <property type="term" value="F:protein serine/threonine kinase activity"/>
    <property type="evidence" value="ECO:0007669"/>
    <property type="project" value="UniProtKB-EC"/>
</dbReference>
<gene>
    <name evidence="11" type="ORF">RDV84_15015</name>
</gene>
<feature type="domain" description="Protein kinase" evidence="10">
    <location>
        <begin position="25"/>
        <end position="298"/>
    </location>
</feature>
<accession>A0ABY9P615</accession>
<dbReference type="Pfam" id="PF13428">
    <property type="entry name" value="TPR_14"/>
    <property type="match status" value="1"/>
</dbReference>
<proteinExistence type="predicted"/>
<dbReference type="Gene3D" id="3.30.200.20">
    <property type="entry name" value="Phosphorylase Kinase, domain 1"/>
    <property type="match status" value="1"/>
</dbReference>
<dbReference type="PROSITE" id="PS50011">
    <property type="entry name" value="PROTEIN_KINASE_DOM"/>
    <property type="match status" value="1"/>
</dbReference>
<dbReference type="Pfam" id="PF13424">
    <property type="entry name" value="TPR_12"/>
    <property type="match status" value="2"/>
</dbReference>
<dbReference type="PANTHER" id="PTHR24351">
    <property type="entry name" value="RIBOSOMAL PROTEIN S6 KINASE"/>
    <property type="match status" value="1"/>
</dbReference>
<dbReference type="InterPro" id="IPR011009">
    <property type="entry name" value="Kinase-like_dom_sf"/>
</dbReference>
<dbReference type="SUPFAM" id="SSF56112">
    <property type="entry name" value="Protein kinase-like (PK-like)"/>
    <property type="match status" value="1"/>
</dbReference>
<keyword evidence="3 11" id="KW-0808">Transferase</keyword>
<dbReference type="PROSITE" id="PS50005">
    <property type="entry name" value="TPR"/>
    <property type="match status" value="1"/>
</dbReference>
<evidence type="ECO:0000256" key="3">
    <source>
        <dbReference type="ARBA" id="ARBA00022679"/>
    </source>
</evidence>
<dbReference type="SMART" id="SM00220">
    <property type="entry name" value="S_TKc"/>
    <property type="match status" value="1"/>
</dbReference>
<evidence type="ECO:0000313" key="11">
    <source>
        <dbReference type="EMBL" id="WMT01302.1"/>
    </source>
</evidence>
<feature type="binding site" evidence="8">
    <location>
        <position position="54"/>
    </location>
    <ligand>
        <name>ATP</name>
        <dbReference type="ChEBI" id="CHEBI:30616"/>
    </ligand>
</feature>
<keyword evidence="5 11" id="KW-0418">Kinase</keyword>
<keyword evidence="4 8" id="KW-0547">Nucleotide-binding</keyword>
<dbReference type="CDD" id="cd14014">
    <property type="entry name" value="STKc_PknB_like"/>
    <property type="match status" value="1"/>
</dbReference>
<keyword evidence="7" id="KW-0802">TPR repeat</keyword>
<dbReference type="SMART" id="SM00028">
    <property type="entry name" value="TPR"/>
    <property type="match status" value="9"/>
</dbReference>
<dbReference type="PROSITE" id="PS00107">
    <property type="entry name" value="PROTEIN_KINASE_ATP"/>
    <property type="match status" value="1"/>
</dbReference>
<dbReference type="Proteomes" id="UP001229313">
    <property type="component" value="Chromosome"/>
</dbReference>
<dbReference type="Pfam" id="PF00069">
    <property type="entry name" value="Pkinase"/>
    <property type="match status" value="1"/>
</dbReference>
<dbReference type="EC" id="2.7.11.1" evidence="11"/>
<evidence type="ECO:0000256" key="4">
    <source>
        <dbReference type="ARBA" id="ARBA00022741"/>
    </source>
</evidence>